<evidence type="ECO:0000313" key="2">
    <source>
        <dbReference type="Proteomes" id="UP001057402"/>
    </source>
</evidence>
<name>A0ACB9P479_9MYRT</name>
<proteinExistence type="predicted"/>
<keyword evidence="2" id="KW-1185">Reference proteome</keyword>
<dbReference type="EMBL" id="CM042886">
    <property type="protein sequence ID" value="KAI4341971.1"/>
    <property type="molecule type" value="Genomic_DNA"/>
</dbReference>
<dbReference type="Proteomes" id="UP001057402">
    <property type="component" value="Chromosome 7"/>
</dbReference>
<accession>A0ACB9P479</accession>
<protein>
    <submittedName>
        <fullName evidence="1">Uncharacterized protein</fullName>
    </submittedName>
</protein>
<gene>
    <name evidence="1" type="ORF">MLD38_026638</name>
</gene>
<reference evidence="2" key="1">
    <citation type="journal article" date="2023" name="Front. Plant Sci.">
        <title>Chromosomal-level genome assembly of Melastoma candidum provides insights into trichome evolution.</title>
        <authorList>
            <person name="Zhong Y."/>
            <person name="Wu W."/>
            <person name="Sun C."/>
            <person name="Zou P."/>
            <person name="Liu Y."/>
            <person name="Dai S."/>
            <person name="Zhou R."/>
        </authorList>
    </citation>
    <scope>NUCLEOTIDE SEQUENCE [LARGE SCALE GENOMIC DNA]</scope>
</reference>
<evidence type="ECO:0000313" key="1">
    <source>
        <dbReference type="EMBL" id="KAI4341971.1"/>
    </source>
</evidence>
<sequence length="266" mass="29198">MPQVDLVPGVSDGKVSFPDDLGDSPSSGLPDYAPESFWLSKDAEYDWFDRNALFERKESINSHSAALPPLHPGSNSSSQRFSVNIKSKPSIIGLPKTQKTAFAEAKNRKNVKPSGNTRLFPNRPGSAASKPDPAAVEPGSPKVSCMGRVRSKRDRNRRMRNGNRQVEPVSANKGIMSMSESSERHGLLSSLRAMFRSRRRRRSGRKEGAPSVRIVRDIRERLPAAEALRSESVRGRGRDDGDAPSLGGMKRFVSGRRSDSWAGDVA</sequence>
<organism evidence="1 2">
    <name type="scientific">Melastoma candidum</name>
    <dbReference type="NCBI Taxonomy" id="119954"/>
    <lineage>
        <taxon>Eukaryota</taxon>
        <taxon>Viridiplantae</taxon>
        <taxon>Streptophyta</taxon>
        <taxon>Embryophyta</taxon>
        <taxon>Tracheophyta</taxon>
        <taxon>Spermatophyta</taxon>
        <taxon>Magnoliopsida</taxon>
        <taxon>eudicotyledons</taxon>
        <taxon>Gunneridae</taxon>
        <taxon>Pentapetalae</taxon>
        <taxon>rosids</taxon>
        <taxon>malvids</taxon>
        <taxon>Myrtales</taxon>
        <taxon>Melastomataceae</taxon>
        <taxon>Melastomatoideae</taxon>
        <taxon>Melastomateae</taxon>
        <taxon>Melastoma</taxon>
    </lineage>
</organism>
<comment type="caution">
    <text evidence="1">The sequence shown here is derived from an EMBL/GenBank/DDBJ whole genome shotgun (WGS) entry which is preliminary data.</text>
</comment>